<gene>
    <name evidence="1" type="ORF">GCM10023195_38230</name>
</gene>
<accession>A0ABP8TMD9</accession>
<evidence type="ECO:0000313" key="2">
    <source>
        <dbReference type="Proteomes" id="UP001500212"/>
    </source>
</evidence>
<name>A0ABP8TMD9_9ACTN</name>
<keyword evidence="2" id="KW-1185">Reference proteome</keyword>
<dbReference type="Proteomes" id="UP001500212">
    <property type="component" value="Unassembled WGS sequence"/>
</dbReference>
<organism evidence="1 2">
    <name type="scientific">Actinoallomurus liliacearum</name>
    <dbReference type="NCBI Taxonomy" id="1080073"/>
    <lineage>
        <taxon>Bacteria</taxon>
        <taxon>Bacillati</taxon>
        <taxon>Actinomycetota</taxon>
        <taxon>Actinomycetes</taxon>
        <taxon>Streptosporangiales</taxon>
        <taxon>Thermomonosporaceae</taxon>
        <taxon>Actinoallomurus</taxon>
    </lineage>
</organism>
<dbReference type="EMBL" id="BAABHJ010000008">
    <property type="protein sequence ID" value="GAA4609471.1"/>
    <property type="molecule type" value="Genomic_DNA"/>
</dbReference>
<protein>
    <submittedName>
        <fullName evidence="1">Uncharacterized protein</fullName>
    </submittedName>
</protein>
<comment type="caution">
    <text evidence="1">The sequence shown here is derived from an EMBL/GenBank/DDBJ whole genome shotgun (WGS) entry which is preliminary data.</text>
</comment>
<evidence type="ECO:0000313" key="1">
    <source>
        <dbReference type="EMBL" id="GAA4609471.1"/>
    </source>
</evidence>
<sequence length="71" mass="7084">MKLLTVESKPPSPASALPVTFQVRVAAAPAAVRAEAPPEQPARSVGAAAPAPASTAALPKFLLVNCVTPSP</sequence>
<reference evidence="2" key="1">
    <citation type="journal article" date="2019" name="Int. J. Syst. Evol. Microbiol.">
        <title>The Global Catalogue of Microorganisms (GCM) 10K type strain sequencing project: providing services to taxonomists for standard genome sequencing and annotation.</title>
        <authorList>
            <consortium name="The Broad Institute Genomics Platform"/>
            <consortium name="The Broad Institute Genome Sequencing Center for Infectious Disease"/>
            <person name="Wu L."/>
            <person name="Ma J."/>
        </authorList>
    </citation>
    <scope>NUCLEOTIDE SEQUENCE [LARGE SCALE GENOMIC DNA]</scope>
    <source>
        <strain evidence="2">JCM 17938</strain>
    </source>
</reference>
<proteinExistence type="predicted"/>